<gene>
    <name evidence="1" type="primary">I1RSP9</name>
</gene>
<reference evidence="1" key="1">
    <citation type="submission" date="2019-10" db="EMBL/GenBank/DDBJ databases">
        <authorList>
            <person name="Nor Muhammad N."/>
        </authorList>
    </citation>
    <scope>NUCLEOTIDE SEQUENCE</scope>
</reference>
<proteinExistence type="predicted"/>
<protein>
    <submittedName>
        <fullName evidence="1">N/A</fullName>
    </submittedName>
</protein>
<name>A0A5K1K889_9APHY</name>
<dbReference type="EMBL" id="LR729518">
    <property type="protein sequence ID" value="VWP01615.1"/>
    <property type="molecule type" value="Genomic_DNA"/>
</dbReference>
<evidence type="ECO:0000313" key="1">
    <source>
        <dbReference type="EMBL" id="VWP01615.1"/>
    </source>
</evidence>
<dbReference type="AlphaFoldDB" id="A0A5K1K889"/>
<accession>A0A5K1K889</accession>
<sequence length="544" mass="61605">MLSDVNKAHLHAFDVLIWFKERSLLKRLANQDLMEDRKSKIVERLQELGYTEDDFPEDLDAWDKLVDQPKPLTDRIWNNIRPKLEKLLAIEKEHRAQQAVVDRINNRLDILVQWYEEYIEENFADAERGLMPNRHDARELPSLITIALEDDGQGTLSREAFLATAEQMLADTDAYKARAKRELADILCEHSAVKVLKLNDLPADDVLQGPLAYFRCLWRCTAVTSVDGCPLLTYEQLHAHWREAHPDDPWLLQGEEGYRYTAVSIPDLCPESLPSVARSALFAAPIRLETPREVVDGWVREGRLFCTCEHPGMPLPGEMNWAKLVSVVSCLKSASVLTHLLTRHDGGLALSPPLPVARRTRRLQGKHSPNHVLRPAHSLVAGYGCCVKFLPAGTDTAVASVRATVDDACRAQIEERLAARPDPGAVAVCRICKGLSRKTPLQMRRRLRYLRLPERPEEIVWHLRCCHGKEFEKRDILFFIDSEAKTRLVAHCGRGLAMVIANSLQEAQKLLLESPCTVAPRRRHNRVEVGGSFSAAPFIVINQR</sequence>
<organism evidence="1">
    <name type="scientific">Ganoderma boninense</name>
    <dbReference type="NCBI Taxonomy" id="34458"/>
    <lineage>
        <taxon>Eukaryota</taxon>
        <taxon>Fungi</taxon>
        <taxon>Dikarya</taxon>
        <taxon>Basidiomycota</taxon>
        <taxon>Agaricomycotina</taxon>
        <taxon>Agaricomycetes</taxon>
        <taxon>Polyporales</taxon>
        <taxon>Polyporaceae</taxon>
        <taxon>Ganoderma</taxon>
    </lineage>
</organism>